<reference evidence="2 3" key="1">
    <citation type="submission" date="2022-06" db="EMBL/GenBank/DDBJ databases">
        <title>Haloarcula sp. a new haloarchaeum isolate from saline soil.</title>
        <authorList>
            <person name="Strakova D."/>
            <person name="Galisteo C."/>
            <person name="Sanchez-Porro C."/>
            <person name="Ventosa A."/>
        </authorList>
    </citation>
    <scope>NUCLEOTIDE SEQUENCE [LARGE SCALE GENOMIC DNA]</scope>
    <source>
        <strain evidence="2 3">S1AR25-5A</strain>
    </source>
</reference>
<comment type="caution">
    <text evidence="2">The sequence shown here is derived from an EMBL/GenBank/DDBJ whole genome shotgun (WGS) entry which is preliminary data.</text>
</comment>
<organism evidence="2 3">
    <name type="scientific">Haloarcula terrestris</name>
    <dbReference type="NCBI Taxonomy" id="2950533"/>
    <lineage>
        <taxon>Archaea</taxon>
        <taxon>Methanobacteriati</taxon>
        <taxon>Methanobacteriota</taxon>
        <taxon>Stenosarchaea group</taxon>
        <taxon>Halobacteria</taxon>
        <taxon>Halobacteriales</taxon>
        <taxon>Haloarculaceae</taxon>
        <taxon>Haloarcula</taxon>
    </lineage>
</organism>
<dbReference type="RefSeq" id="WP_310898220.1">
    <property type="nucleotide sequence ID" value="NZ_JAMQOM010000022.1"/>
</dbReference>
<proteinExistence type="predicted"/>
<feature type="compositionally biased region" description="Basic and acidic residues" evidence="1">
    <location>
        <begin position="28"/>
        <end position="39"/>
    </location>
</feature>
<keyword evidence="3" id="KW-1185">Reference proteome</keyword>
<evidence type="ECO:0000313" key="2">
    <source>
        <dbReference type="EMBL" id="MDS0223731.1"/>
    </source>
</evidence>
<protein>
    <submittedName>
        <fullName evidence="2">Uncharacterized protein</fullName>
    </submittedName>
</protein>
<dbReference type="Proteomes" id="UP001253439">
    <property type="component" value="Unassembled WGS sequence"/>
</dbReference>
<feature type="compositionally biased region" description="Polar residues" evidence="1">
    <location>
        <begin position="44"/>
        <end position="54"/>
    </location>
</feature>
<accession>A0AAE4JL54</accession>
<name>A0AAE4JL54_9EURY</name>
<evidence type="ECO:0000313" key="3">
    <source>
        <dbReference type="Proteomes" id="UP001253439"/>
    </source>
</evidence>
<gene>
    <name evidence="2" type="ORF">NDI54_20525</name>
</gene>
<dbReference type="AlphaFoldDB" id="A0AAE4JL54"/>
<feature type="region of interest" description="Disordered" evidence="1">
    <location>
        <begin position="1"/>
        <end position="54"/>
    </location>
</feature>
<feature type="region of interest" description="Disordered" evidence="1">
    <location>
        <begin position="280"/>
        <end position="312"/>
    </location>
</feature>
<evidence type="ECO:0000256" key="1">
    <source>
        <dbReference type="SAM" id="MobiDB-lite"/>
    </source>
</evidence>
<dbReference type="EMBL" id="JAMQOM010000022">
    <property type="protein sequence ID" value="MDS0223731.1"/>
    <property type="molecule type" value="Genomic_DNA"/>
</dbReference>
<sequence length="337" mass="37870">MTNATLRVTDRNPEFDPTDIRGAASSDPETRGNGRERVLKSKKYPSQTGADSRTCATCGQDIPQDERQCPFCAHTRVSETPADDQDDSSFSECTFGRVVLALVKAKTNYHARALGAAAFSVSDSIASGEDVSHGTVKCRAAFGTEPAPTLTKGWPELPTETTIDEEIGQALLETADEQTNWDGDDIQPRIYLEDGSPVTDRSEFQRLTDEFRQDDGTYWLVPGVVQRHHARSEPETVGIEFYCRQCDAVTGHESHGLDGFECHSHRDRLIWTCRECGQHRHEPEQDSDTEETTGYEHLPDGVSPEDIHGNEPDFQEQEFQDQISAYRERHSFFPWER</sequence>